<comment type="caution">
    <text evidence="1">The sequence shown here is derived from an EMBL/GenBank/DDBJ whole genome shotgun (WGS) entry which is preliminary data.</text>
</comment>
<proteinExistence type="predicted"/>
<sequence>MQAFSSVAIFCDRQRSGRFDDLAAHLKATLDLGNFEEARRQRLMHSKLYGDAAEEFDNFKLENPIRAQEFKEGLQHDLKTCLKHNQFNSFEMLIDKAEFTAMAFDENQTRVHIHAAFSSPNIPSNQNELASVLEALKKLNSKIDQTAST</sequence>
<dbReference type="Proteomes" id="UP001234178">
    <property type="component" value="Unassembled WGS sequence"/>
</dbReference>
<name>A0ABQ9Z2K1_9CRUS</name>
<gene>
    <name evidence="1" type="ORF">OUZ56_012293</name>
</gene>
<reference evidence="1 2" key="1">
    <citation type="journal article" date="2023" name="Nucleic Acids Res.">
        <title>The hologenome of Daphnia magna reveals possible DNA methylation and microbiome-mediated evolution of the host genome.</title>
        <authorList>
            <person name="Chaturvedi A."/>
            <person name="Li X."/>
            <person name="Dhandapani V."/>
            <person name="Marshall H."/>
            <person name="Kissane S."/>
            <person name="Cuenca-Cambronero M."/>
            <person name="Asole G."/>
            <person name="Calvet F."/>
            <person name="Ruiz-Romero M."/>
            <person name="Marangio P."/>
            <person name="Guigo R."/>
            <person name="Rago D."/>
            <person name="Mirbahai L."/>
            <person name="Eastwood N."/>
            <person name="Colbourne J.K."/>
            <person name="Zhou J."/>
            <person name="Mallon E."/>
            <person name="Orsini L."/>
        </authorList>
    </citation>
    <scope>NUCLEOTIDE SEQUENCE [LARGE SCALE GENOMIC DNA]</scope>
    <source>
        <strain evidence="1">LRV0_1</strain>
    </source>
</reference>
<evidence type="ECO:0000313" key="2">
    <source>
        <dbReference type="Proteomes" id="UP001234178"/>
    </source>
</evidence>
<dbReference type="EMBL" id="JAOYFB010000002">
    <property type="protein sequence ID" value="KAK4007132.1"/>
    <property type="molecule type" value="Genomic_DNA"/>
</dbReference>
<evidence type="ECO:0000313" key="1">
    <source>
        <dbReference type="EMBL" id="KAK4007132.1"/>
    </source>
</evidence>
<protein>
    <submittedName>
        <fullName evidence="1">Uncharacterized protein</fullName>
    </submittedName>
</protein>
<organism evidence="1 2">
    <name type="scientific">Daphnia magna</name>
    <dbReference type="NCBI Taxonomy" id="35525"/>
    <lineage>
        <taxon>Eukaryota</taxon>
        <taxon>Metazoa</taxon>
        <taxon>Ecdysozoa</taxon>
        <taxon>Arthropoda</taxon>
        <taxon>Crustacea</taxon>
        <taxon>Branchiopoda</taxon>
        <taxon>Diplostraca</taxon>
        <taxon>Cladocera</taxon>
        <taxon>Anomopoda</taxon>
        <taxon>Daphniidae</taxon>
        <taxon>Daphnia</taxon>
    </lineage>
</organism>
<accession>A0ABQ9Z2K1</accession>
<keyword evidence="2" id="KW-1185">Reference proteome</keyword>